<dbReference type="OrthoDB" id="1858978at2759"/>
<dbReference type="Proteomes" id="UP000327013">
    <property type="component" value="Chromosome 5"/>
</dbReference>
<dbReference type="PANTHER" id="PTHR31589:SF2">
    <property type="entry name" value="ASLB (DUF239)-RELATED"/>
    <property type="match status" value="1"/>
</dbReference>
<dbReference type="Pfam" id="PF14365">
    <property type="entry name" value="Neprosin_AP"/>
    <property type="match status" value="1"/>
</dbReference>
<sequence>MVKRFIFIFLALNLLVSSGGLDDHAEVDQKLKLLNKPALKSIKSEDGDIIDCVDIYKQPAFDHPTLRNHTIQKKPNFNYKDGETSSMKNGSSSLAVAPLSQTWQKSGSCLEGTIAIRRTRREDLLRAASLEHLGRDGPQQTTSASNTTHKNGRFINLDNETKVEISEFAGHSSAFLITAGYNYIGARGFINVWGPRVELLDDYSSGQIWLKHGLESVEAGWMVNPKLFGDTRTRLFGRWTLDGYQKTGCINQFCAGFVQTSSRFALGAVIEPLSQRGGAQYEINIRMDHDAKSGSWWLQVGDEVIGYWPGSILNYLRQSAIVVQWGGDVYSEKVKGSKPHTATAMGSGEWATGLWGFASYINKPRIVDYSLQVKYPEWIQSFAEELDCYSAYNYQKSLAFEPTFYFGGPGRNHYCT</sequence>
<feature type="chain" id="PRO_5024429387" description="Neprosin PEP catalytic domain-containing protein" evidence="1">
    <location>
        <begin position="21"/>
        <end position="416"/>
    </location>
</feature>
<reference evidence="3 4" key="1">
    <citation type="submission" date="2019-06" db="EMBL/GenBank/DDBJ databases">
        <title>A chromosomal-level reference genome of Carpinus fangiana (Coryloideae, Betulaceae).</title>
        <authorList>
            <person name="Yang X."/>
            <person name="Wang Z."/>
            <person name="Zhang L."/>
            <person name="Hao G."/>
            <person name="Liu J."/>
            <person name="Yang Y."/>
        </authorList>
    </citation>
    <scope>NUCLEOTIDE SEQUENCE [LARGE SCALE GENOMIC DNA]</scope>
    <source>
        <strain evidence="3">Cfa_2016G</strain>
        <tissue evidence="3">Leaf</tissue>
    </source>
</reference>
<gene>
    <name evidence="3" type="ORF">FH972_012807</name>
</gene>
<dbReference type="Pfam" id="PF03080">
    <property type="entry name" value="Neprosin"/>
    <property type="match status" value="1"/>
</dbReference>
<feature type="domain" description="Neprosin PEP catalytic" evidence="2">
    <location>
        <begin position="165"/>
        <end position="416"/>
    </location>
</feature>
<dbReference type="Gene3D" id="3.90.1320.10">
    <property type="entry name" value="Outer-capsid protein sigma 3, large lobe"/>
    <property type="match status" value="1"/>
</dbReference>
<evidence type="ECO:0000259" key="2">
    <source>
        <dbReference type="PROSITE" id="PS52045"/>
    </source>
</evidence>
<keyword evidence="1" id="KW-0732">Signal</keyword>
<keyword evidence="4" id="KW-1185">Reference proteome</keyword>
<evidence type="ECO:0000313" key="4">
    <source>
        <dbReference type="Proteomes" id="UP000327013"/>
    </source>
</evidence>
<dbReference type="InterPro" id="IPR053168">
    <property type="entry name" value="Glutamic_endopeptidase"/>
</dbReference>
<accession>A0A5N6R818</accession>
<evidence type="ECO:0000313" key="3">
    <source>
        <dbReference type="EMBL" id="KAE8056004.1"/>
    </source>
</evidence>
<dbReference type="AlphaFoldDB" id="A0A5N6R818"/>
<protein>
    <recommendedName>
        <fullName evidence="2">Neprosin PEP catalytic domain-containing protein</fullName>
    </recommendedName>
</protein>
<dbReference type="InterPro" id="IPR025521">
    <property type="entry name" value="Neprosin_propep"/>
</dbReference>
<dbReference type="InterPro" id="IPR004314">
    <property type="entry name" value="Neprosin"/>
</dbReference>
<name>A0A5N6R818_9ROSI</name>
<evidence type="ECO:0000256" key="1">
    <source>
        <dbReference type="SAM" id="SignalP"/>
    </source>
</evidence>
<organism evidence="3 4">
    <name type="scientific">Carpinus fangiana</name>
    <dbReference type="NCBI Taxonomy" id="176857"/>
    <lineage>
        <taxon>Eukaryota</taxon>
        <taxon>Viridiplantae</taxon>
        <taxon>Streptophyta</taxon>
        <taxon>Embryophyta</taxon>
        <taxon>Tracheophyta</taxon>
        <taxon>Spermatophyta</taxon>
        <taxon>Magnoliopsida</taxon>
        <taxon>eudicotyledons</taxon>
        <taxon>Gunneridae</taxon>
        <taxon>Pentapetalae</taxon>
        <taxon>rosids</taxon>
        <taxon>fabids</taxon>
        <taxon>Fagales</taxon>
        <taxon>Betulaceae</taxon>
        <taxon>Carpinus</taxon>
    </lineage>
</organism>
<feature type="signal peptide" evidence="1">
    <location>
        <begin position="1"/>
        <end position="20"/>
    </location>
</feature>
<dbReference type="EMBL" id="CM017325">
    <property type="protein sequence ID" value="KAE8056004.1"/>
    <property type="molecule type" value="Genomic_DNA"/>
</dbReference>
<dbReference type="PANTHER" id="PTHR31589">
    <property type="entry name" value="PROTEIN, PUTATIVE (DUF239)-RELATED-RELATED"/>
    <property type="match status" value="1"/>
</dbReference>
<proteinExistence type="predicted"/>
<dbReference type="PROSITE" id="PS52045">
    <property type="entry name" value="NEPROSIN_PEP_CD"/>
    <property type="match status" value="1"/>
</dbReference>